<dbReference type="EMBL" id="FMCX01000001">
    <property type="protein sequence ID" value="SCE75717.1"/>
    <property type="molecule type" value="Genomic_DNA"/>
</dbReference>
<protein>
    <submittedName>
        <fullName evidence="2">2'-5' RNA ligase</fullName>
    </submittedName>
</protein>
<keyword evidence="2" id="KW-0436">Ligase</keyword>
<proteinExistence type="predicted"/>
<dbReference type="InterPro" id="IPR050580">
    <property type="entry name" value="2H_phosphoesterase_YjcG-like"/>
</dbReference>
<name>A0A1C4UVF9_9ACTN</name>
<sequence length="189" mass="20373">MAGGVARSVDRRDGEPSHGDTIQIGIAVDIPEPWGALLTQRRIEAGDPQAVPAHVTLLGPTEIPVAALPAVEAHLDRVATAHLPFALHLRGTGTFRPVTQVVFVTVAAGISECELLAAAINAAPELHREARFPYHPHVTVAQDVAPEALDRVYEDLADFSAIFEVEAFTLFSHSGQARWQPRRDFRLGG</sequence>
<dbReference type="GO" id="GO:0016874">
    <property type="term" value="F:ligase activity"/>
    <property type="evidence" value="ECO:0007669"/>
    <property type="project" value="UniProtKB-KW"/>
</dbReference>
<evidence type="ECO:0000256" key="1">
    <source>
        <dbReference type="SAM" id="MobiDB-lite"/>
    </source>
</evidence>
<feature type="compositionally biased region" description="Basic and acidic residues" evidence="1">
    <location>
        <begin position="8"/>
        <end position="18"/>
    </location>
</feature>
<dbReference type="SUPFAM" id="SSF55144">
    <property type="entry name" value="LigT-like"/>
    <property type="match status" value="1"/>
</dbReference>
<dbReference type="Pfam" id="PF13563">
    <property type="entry name" value="2_5_RNA_ligase2"/>
    <property type="match status" value="1"/>
</dbReference>
<dbReference type="PANTHER" id="PTHR40037">
    <property type="entry name" value="PHOSPHOESTERASE YJCG-RELATED"/>
    <property type="match status" value="1"/>
</dbReference>
<accession>A0A1C4UVF9</accession>
<evidence type="ECO:0000313" key="2">
    <source>
        <dbReference type="EMBL" id="SCE75717.1"/>
    </source>
</evidence>
<dbReference type="Proteomes" id="UP000199504">
    <property type="component" value="Unassembled WGS sequence"/>
</dbReference>
<reference evidence="3" key="1">
    <citation type="submission" date="2016-06" db="EMBL/GenBank/DDBJ databases">
        <authorList>
            <person name="Varghese N."/>
            <person name="Submissions Spin"/>
        </authorList>
    </citation>
    <scope>NUCLEOTIDE SEQUENCE [LARGE SCALE GENOMIC DNA]</scope>
    <source>
        <strain evidence="3">DSM 44830</strain>
    </source>
</reference>
<gene>
    <name evidence="2" type="ORF">GA0070564_101748</name>
</gene>
<dbReference type="PANTHER" id="PTHR40037:SF1">
    <property type="entry name" value="PHOSPHOESTERASE SAOUHSC_00951-RELATED"/>
    <property type="match status" value="1"/>
</dbReference>
<organism evidence="2 3">
    <name type="scientific">Micromonospora mirobrigensis</name>
    <dbReference type="NCBI Taxonomy" id="262898"/>
    <lineage>
        <taxon>Bacteria</taxon>
        <taxon>Bacillati</taxon>
        <taxon>Actinomycetota</taxon>
        <taxon>Actinomycetes</taxon>
        <taxon>Micromonosporales</taxon>
        <taxon>Micromonosporaceae</taxon>
        <taxon>Micromonospora</taxon>
    </lineage>
</organism>
<feature type="region of interest" description="Disordered" evidence="1">
    <location>
        <begin position="1"/>
        <end position="21"/>
    </location>
</feature>
<evidence type="ECO:0000313" key="3">
    <source>
        <dbReference type="Proteomes" id="UP000199504"/>
    </source>
</evidence>
<keyword evidence="3" id="KW-1185">Reference proteome</keyword>
<dbReference type="AlphaFoldDB" id="A0A1C4UVF9"/>
<dbReference type="STRING" id="262898.GA0070564_101748"/>
<dbReference type="Gene3D" id="3.90.1140.10">
    <property type="entry name" value="Cyclic phosphodiesterase"/>
    <property type="match status" value="1"/>
</dbReference>
<dbReference type="InterPro" id="IPR009097">
    <property type="entry name" value="Cyclic_Pdiesterase"/>
</dbReference>